<name>A0ACB9CLK2_ARCLA</name>
<accession>A0ACB9CLK2</accession>
<keyword evidence="2" id="KW-1185">Reference proteome</keyword>
<protein>
    <submittedName>
        <fullName evidence="1">Uncharacterized protein</fullName>
    </submittedName>
</protein>
<organism evidence="1 2">
    <name type="scientific">Arctium lappa</name>
    <name type="common">Greater burdock</name>
    <name type="synonym">Lappa major</name>
    <dbReference type="NCBI Taxonomy" id="4217"/>
    <lineage>
        <taxon>Eukaryota</taxon>
        <taxon>Viridiplantae</taxon>
        <taxon>Streptophyta</taxon>
        <taxon>Embryophyta</taxon>
        <taxon>Tracheophyta</taxon>
        <taxon>Spermatophyta</taxon>
        <taxon>Magnoliopsida</taxon>
        <taxon>eudicotyledons</taxon>
        <taxon>Gunneridae</taxon>
        <taxon>Pentapetalae</taxon>
        <taxon>asterids</taxon>
        <taxon>campanulids</taxon>
        <taxon>Asterales</taxon>
        <taxon>Asteraceae</taxon>
        <taxon>Carduoideae</taxon>
        <taxon>Cardueae</taxon>
        <taxon>Arctiinae</taxon>
        <taxon>Arctium</taxon>
    </lineage>
</organism>
<reference evidence="2" key="1">
    <citation type="journal article" date="2022" name="Mol. Ecol. Resour.">
        <title>The genomes of chicory, endive, great burdock and yacon provide insights into Asteraceae palaeo-polyploidization history and plant inulin production.</title>
        <authorList>
            <person name="Fan W."/>
            <person name="Wang S."/>
            <person name="Wang H."/>
            <person name="Wang A."/>
            <person name="Jiang F."/>
            <person name="Liu H."/>
            <person name="Zhao H."/>
            <person name="Xu D."/>
            <person name="Zhang Y."/>
        </authorList>
    </citation>
    <scope>NUCLEOTIDE SEQUENCE [LARGE SCALE GENOMIC DNA]</scope>
    <source>
        <strain evidence="2">cv. Niubang</strain>
    </source>
</reference>
<proteinExistence type="predicted"/>
<evidence type="ECO:0000313" key="1">
    <source>
        <dbReference type="EMBL" id="KAI3734982.1"/>
    </source>
</evidence>
<gene>
    <name evidence="1" type="ORF">L6452_14464</name>
</gene>
<evidence type="ECO:0000313" key="2">
    <source>
        <dbReference type="Proteomes" id="UP001055879"/>
    </source>
</evidence>
<reference evidence="1 2" key="2">
    <citation type="journal article" date="2022" name="Mol. Ecol. Resour.">
        <title>The genomes of chicory, endive, great burdock and yacon provide insights into Asteraceae paleo-polyploidization history and plant inulin production.</title>
        <authorList>
            <person name="Fan W."/>
            <person name="Wang S."/>
            <person name="Wang H."/>
            <person name="Wang A."/>
            <person name="Jiang F."/>
            <person name="Liu H."/>
            <person name="Zhao H."/>
            <person name="Xu D."/>
            <person name="Zhang Y."/>
        </authorList>
    </citation>
    <scope>NUCLEOTIDE SEQUENCE [LARGE SCALE GENOMIC DNA]</scope>
    <source>
        <strain evidence="2">cv. Niubang</strain>
    </source>
</reference>
<dbReference type="Proteomes" id="UP001055879">
    <property type="component" value="Linkage Group LG04"/>
</dbReference>
<sequence length="148" mass="16333">MTPIDPVFLVSIDGVSLASVVDEVPAADCTFSSTVDCTIWYVEFLLETSSGDQIVQSTVDENVQSAAGISSTTEHTIPIVTAQHFPKGLWIQVKTIYLDIFRLFKASSYCNLKSDLLTYTNDQDLGCGIRKIKVDTHRAYRTSSRPCC</sequence>
<dbReference type="EMBL" id="CM042050">
    <property type="protein sequence ID" value="KAI3734982.1"/>
    <property type="molecule type" value="Genomic_DNA"/>
</dbReference>
<comment type="caution">
    <text evidence="1">The sequence shown here is derived from an EMBL/GenBank/DDBJ whole genome shotgun (WGS) entry which is preliminary data.</text>
</comment>